<comment type="caution">
    <text evidence="6">The sequence shown here is derived from an EMBL/GenBank/DDBJ whole genome shotgun (WGS) entry which is preliminary data.</text>
</comment>
<evidence type="ECO:0000313" key="6">
    <source>
        <dbReference type="EMBL" id="MBP2247145.1"/>
    </source>
</evidence>
<keyword evidence="7" id="KW-1185">Reference proteome</keyword>
<reference evidence="6 7" key="1">
    <citation type="submission" date="2021-03" db="EMBL/GenBank/DDBJ databases">
        <title>Genomic Encyclopedia of Type Strains, Phase IV (KMG-IV): sequencing the most valuable type-strain genomes for metagenomic binning, comparative biology and taxonomic classification.</title>
        <authorList>
            <person name="Goeker M."/>
        </authorList>
    </citation>
    <scope>NUCLEOTIDE SEQUENCE [LARGE SCALE GENOMIC DNA]</scope>
    <source>
        <strain evidence="6 7">DSM 21292</strain>
    </source>
</reference>
<evidence type="ECO:0000313" key="7">
    <source>
        <dbReference type="Proteomes" id="UP000810207"/>
    </source>
</evidence>
<protein>
    <recommendedName>
        <fullName evidence="8">Phage tail sheath protein</fullName>
    </recommendedName>
</protein>
<feature type="domain" description="Phage tail sheath protein-like beta-sandwich" evidence="3">
    <location>
        <begin position="97"/>
        <end position="183"/>
    </location>
</feature>
<evidence type="ECO:0000259" key="4">
    <source>
        <dbReference type="Pfam" id="PF17482"/>
    </source>
</evidence>
<dbReference type="Gene3D" id="3.30.1370.220">
    <property type="match status" value="1"/>
</dbReference>
<evidence type="ECO:0000256" key="1">
    <source>
        <dbReference type="ARBA" id="ARBA00008005"/>
    </source>
</evidence>
<dbReference type="InterPro" id="IPR035089">
    <property type="entry name" value="Phage_sheath_subtilisin"/>
</dbReference>
<dbReference type="Pfam" id="PF17482">
    <property type="entry name" value="Phage_sheath_1C"/>
    <property type="match status" value="1"/>
</dbReference>
<evidence type="ECO:0000259" key="3">
    <source>
        <dbReference type="Pfam" id="PF17481"/>
    </source>
</evidence>
<name>A0ABS4RWA6_PAEXY</name>
<dbReference type="Gene3D" id="2.60.40.4290">
    <property type="match status" value="1"/>
</dbReference>
<proteinExistence type="inferred from homology"/>
<dbReference type="InterPro" id="IPR035326">
    <property type="entry name" value="Beta_sandwich_Seath"/>
</dbReference>
<feature type="domain" description="Tail sheath protein Gp18-like" evidence="5">
    <location>
        <begin position="33"/>
        <end position="92"/>
    </location>
</feature>
<dbReference type="RefSeq" id="WP_211083569.1">
    <property type="nucleotide sequence ID" value="NZ_CBCSLC010000024.1"/>
</dbReference>
<dbReference type="Gene3D" id="3.40.50.11790">
    <property type="match status" value="1"/>
</dbReference>
<organism evidence="6 7">
    <name type="scientific">Paenibacillus xylanexedens</name>
    <dbReference type="NCBI Taxonomy" id="528191"/>
    <lineage>
        <taxon>Bacteria</taxon>
        <taxon>Bacillati</taxon>
        <taxon>Bacillota</taxon>
        <taxon>Bacilli</taxon>
        <taxon>Bacillales</taxon>
        <taxon>Paenibacillaceae</taxon>
        <taxon>Paenibacillus</taxon>
    </lineage>
</organism>
<dbReference type="EMBL" id="JAGIKV010000014">
    <property type="protein sequence ID" value="MBP2247145.1"/>
    <property type="molecule type" value="Genomic_DNA"/>
</dbReference>
<dbReference type="Pfam" id="PF17481">
    <property type="entry name" value="Phage_sheath_domII"/>
    <property type="match status" value="1"/>
</dbReference>
<evidence type="ECO:0008006" key="8">
    <source>
        <dbReference type="Google" id="ProtNLM"/>
    </source>
</evidence>
<feature type="domain" description="Tail sheath protein C-terminal" evidence="4">
    <location>
        <begin position="340"/>
        <end position="441"/>
    </location>
</feature>
<dbReference type="Gene3D" id="3.30.360.90">
    <property type="match status" value="1"/>
</dbReference>
<dbReference type="Gene3D" id="3.30.1490.360">
    <property type="match status" value="1"/>
</dbReference>
<feature type="domain" description="Tail sheath protein subtilisin-like" evidence="2">
    <location>
        <begin position="185"/>
        <end position="332"/>
    </location>
</feature>
<sequence>MAGGTWTTQNKVRPGVYTNTVSQSRPIGSIGERGIVAFPAALPWGPTGIIKITSDEFQGKALPLLGYRATDASIRHIAAAMAHANTLLLYGLGRQGAVKATATVGDLTATAKYGGLRGNDLKVVIQQSLDVSGSFDVYTLLENEELDRQTVAGIANLVANDYIDWSGTGTLTATAGANLTGGTAGTSTGNEYSDALTAFEAEDFNVLGIPTEEQSIKQLAVAYTERLRNDGKKFTTMVIGYPQADTEGVTSLKNGIITDDGLTVPATSLIWEVAAMAAAARVNQSLTNTDIPNAIDAYPKYTNAEIIQALKDGELVISLNKGRVVVEQDINTLTSFTLEKRNEFRKNRVLRVLDGIDNDLQRIFGEFYLGKVSNNANGRNLFKKEAINYLTNLQNIEAIQNFDSQTDIIVAPGIDSDAITIDLYIQPVDSIEKIYMTVTVR</sequence>
<dbReference type="Pfam" id="PF22671">
    <property type="entry name" value="Gp18_domIII_N"/>
    <property type="match status" value="1"/>
</dbReference>
<evidence type="ECO:0000259" key="5">
    <source>
        <dbReference type="Pfam" id="PF22671"/>
    </source>
</evidence>
<dbReference type="Proteomes" id="UP000810207">
    <property type="component" value="Unassembled WGS sequence"/>
</dbReference>
<gene>
    <name evidence="6" type="ORF">J2Z28_003796</name>
</gene>
<accession>A0ABS4RWA6</accession>
<dbReference type="InterPro" id="IPR020287">
    <property type="entry name" value="Tail_sheath_C"/>
</dbReference>
<dbReference type="InterPro" id="IPR054564">
    <property type="entry name" value="Gp18_domIII_N"/>
</dbReference>
<dbReference type="Pfam" id="PF04984">
    <property type="entry name" value="Phage_sheath_1"/>
    <property type="match status" value="1"/>
</dbReference>
<comment type="similarity">
    <text evidence="1">Belongs to the myoviridae tail sheath protein family.</text>
</comment>
<evidence type="ECO:0000259" key="2">
    <source>
        <dbReference type="Pfam" id="PF04984"/>
    </source>
</evidence>